<comment type="subcellular location">
    <subcellularLocation>
        <location evidence="1 8">Cell membrane</location>
        <topology evidence="1 8">Multi-pass membrane protein</topology>
    </subcellularLocation>
</comment>
<feature type="transmembrane region" description="Helical" evidence="9">
    <location>
        <begin position="85"/>
        <end position="104"/>
    </location>
</feature>
<keyword evidence="5 9" id="KW-1133">Transmembrane helix</keyword>
<organism evidence="10 11">
    <name type="scientific">Proteobacteria bacterium 228</name>
    <dbReference type="NCBI Taxonomy" id="2083153"/>
    <lineage>
        <taxon>Bacteria</taxon>
        <taxon>Pseudomonadati</taxon>
        <taxon>Pseudomonadota</taxon>
    </lineage>
</organism>
<dbReference type="PANTHER" id="PTHR30561">
    <property type="entry name" value="SMR FAMILY PROTON-DEPENDENT DRUG EFFLUX TRANSPORTER SUGE"/>
    <property type="match status" value="1"/>
</dbReference>
<dbReference type="GO" id="GO:1990961">
    <property type="term" value="P:xenobiotic detoxification by transmembrane export across the plasma membrane"/>
    <property type="evidence" value="ECO:0007669"/>
    <property type="project" value="UniProtKB-ARBA"/>
</dbReference>
<keyword evidence="3" id="KW-1003">Cell membrane</keyword>
<evidence type="ECO:0000313" key="10">
    <source>
        <dbReference type="EMBL" id="PPC73926.1"/>
    </source>
</evidence>
<dbReference type="AlphaFoldDB" id="A0A2S5KHR7"/>
<evidence type="ECO:0000256" key="9">
    <source>
        <dbReference type="SAM" id="Phobius"/>
    </source>
</evidence>
<evidence type="ECO:0000256" key="5">
    <source>
        <dbReference type="ARBA" id="ARBA00022989"/>
    </source>
</evidence>
<dbReference type="GO" id="GO:0015199">
    <property type="term" value="F:amino-acid betaine transmembrane transporter activity"/>
    <property type="evidence" value="ECO:0007669"/>
    <property type="project" value="TreeGrafter"/>
</dbReference>
<proteinExistence type="inferred from homology"/>
<dbReference type="FunFam" id="1.10.3730.20:FF:000001">
    <property type="entry name" value="Quaternary ammonium compound resistance transporter SugE"/>
    <property type="match status" value="1"/>
</dbReference>
<evidence type="ECO:0000256" key="8">
    <source>
        <dbReference type="RuleBase" id="RU003942"/>
    </source>
</evidence>
<dbReference type="GO" id="GO:0005886">
    <property type="term" value="C:plasma membrane"/>
    <property type="evidence" value="ECO:0007669"/>
    <property type="project" value="UniProtKB-SubCell"/>
</dbReference>
<feature type="transmembrane region" description="Helical" evidence="9">
    <location>
        <begin position="58"/>
        <end position="79"/>
    </location>
</feature>
<name>A0A2S5KHR7_9PROT</name>
<dbReference type="Proteomes" id="UP000238196">
    <property type="component" value="Unassembled WGS sequence"/>
</dbReference>
<evidence type="ECO:0000256" key="4">
    <source>
        <dbReference type="ARBA" id="ARBA00022692"/>
    </source>
</evidence>
<dbReference type="GO" id="GO:0015297">
    <property type="term" value="F:antiporter activity"/>
    <property type="evidence" value="ECO:0007669"/>
    <property type="project" value="TreeGrafter"/>
</dbReference>
<keyword evidence="6 9" id="KW-0472">Membrane</keyword>
<evidence type="ECO:0000313" key="11">
    <source>
        <dbReference type="Proteomes" id="UP000238196"/>
    </source>
</evidence>
<dbReference type="EMBL" id="PRLP01000169">
    <property type="protein sequence ID" value="PPC73926.1"/>
    <property type="molecule type" value="Genomic_DNA"/>
</dbReference>
<sequence length="110" mass="11716">MKSWLYLAVAITCEVVATSSLKASNEFSRLFPSIIVVVGYIGAFYFLSLVLRTIPVGIAYAIWAGLGIVAVAVISWLLYGQKLDLPAVTGISLILAGVIVLNLFSKSAAH</sequence>
<evidence type="ECO:0000256" key="7">
    <source>
        <dbReference type="ARBA" id="ARBA00038032"/>
    </source>
</evidence>
<accession>A0A2S5KHR7</accession>
<keyword evidence="2" id="KW-0813">Transport</keyword>
<evidence type="ECO:0000256" key="1">
    <source>
        <dbReference type="ARBA" id="ARBA00004651"/>
    </source>
</evidence>
<protein>
    <submittedName>
        <fullName evidence="10">QacE family quaternary ammonium compound efflux SMR transporter</fullName>
    </submittedName>
</protein>
<dbReference type="PANTHER" id="PTHR30561:SF1">
    <property type="entry name" value="MULTIDRUG TRANSPORTER EMRE"/>
    <property type="match status" value="1"/>
</dbReference>
<dbReference type="GO" id="GO:0031460">
    <property type="term" value="P:glycine betaine transport"/>
    <property type="evidence" value="ECO:0007669"/>
    <property type="project" value="TreeGrafter"/>
</dbReference>
<comment type="similarity">
    <text evidence="7 8">Belongs to the drug/metabolite transporter (DMT) superfamily. Small multidrug resistance (SMR) (TC 2.A.7.1) family.</text>
</comment>
<feature type="transmembrane region" description="Helical" evidence="9">
    <location>
        <begin position="33"/>
        <end position="51"/>
    </location>
</feature>
<dbReference type="InterPro" id="IPR037185">
    <property type="entry name" value="EmrE-like"/>
</dbReference>
<reference evidence="10 11" key="1">
    <citation type="submission" date="2018-02" db="EMBL/GenBank/DDBJ databases">
        <title>novel marine gammaproteobacteria from coastal saline agro ecosystem.</title>
        <authorList>
            <person name="Krishnan R."/>
            <person name="Ramesh Kumar N."/>
        </authorList>
    </citation>
    <scope>NUCLEOTIDE SEQUENCE [LARGE SCALE GENOMIC DNA]</scope>
    <source>
        <strain evidence="10 11">228</strain>
    </source>
</reference>
<keyword evidence="4 8" id="KW-0812">Transmembrane</keyword>
<dbReference type="Pfam" id="PF00893">
    <property type="entry name" value="Multi_Drug_Res"/>
    <property type="match status" value="1"/>
</dbReference>
<dbReference type="InterPro" id="IPR045324">
    <property type="entry name" value="Small_multidrug_res"/>
</dbReference>
<dbReference type="Gene3D" id="1.10.3730.20">
    <property type="match status" value="1"/>
</dbReference>
<dbReference type="SUPFAM" id="SSF103481">
    <property type="entry name" value="Multidrug resistance efflux transporter EmrE"/>
    <property type="match status" value="1"/>
</dbReference>
<comment type="caution">
    <text evidence="10">The sequence shown here is derived from an EMBL/GenBank/DDBJ whole genome shotgun (WGS) entry which is preliminary data.</text>
</comment>
<dbReference type="GO" id="GO:0015220">
    <property type="term" value="F:choline transmembrane transporter activity"/>
    <property type="evidence" value="ECO:0007669"/>
    <property type="project" value="TreeGrafter"/>
</dbReference>
<evidence type="ECO:0000256" key="3">
    <source>
        <dbReference type="ARBA" id="ARBA00022475"/>
    </source>
</evidence>
<dbReference type="OrthoDB" id="5293936at2"/>
<evidence type="ECO:0000256" key="2">
    <source>
        <dbReference type="ARBA" id="ARBA00022448"/>
    </source>
</evidence>
<dbReference type="InterPro" id="IPR000390">
    <property type="entry name" value="Small_drug/metabolite_transptr"/>
</dbReference>
<gene>
    <name evidence="10" type="ORF">C4K68_27770</name>
</gene>
<evidence type="ECO:0000256" key="6">
    <source>
        <dbReference type="ARBA" id="ARBA00023136"/>
    </source>
</evidence>